<dbReference type="AlphaFoldDB" id="A0ABD2ACT7"/>
<sequence>MGMLMGDIPPSVDTEEDGGGGEKAKDWKVGGPSCDSRHFMERCSKGIEFLMDREKMDHSNCKAFLERNIIHIDLVIFISTPGKSEGTDNGKTPRTLPDLQITDTTRTQWFNKRVSVFRSSCVDMYNLGNYIPPPLPPPSPPSPPPPSPSPPPTPPPPPPPPREDLTRVSTAAHGMSYPHFTARPNQI</sequence>
<dbReference type="EMBL" id="JAUDFV010000152">
    <property type="protein sequence ID" value="KAL2718162.1"/>
    <property type="molecule type" value="Genomic_DNA"/>
</dbReference>
<organism evidence="2 3">
    <name type="scientific">Vespula squamosa</name>
    <name type="common">Southern yellow jacket</name>
    <name type="synonym">Wasp</name>
    <dbReference type="NCBI Taxonomy" id="30214"/>
    <lineage>
        <taxon>Eukaryota</taxon>
        <taxon>Metazoa</taxon>
        <taxon>Ecdysozoa</taxon>
        <taxon>Arthropoda</taxon>
        <taxon>Hexapoda</taxon>
        <taxon>Insecta</taxon>
        <taxon>Pterygota</taxon>
        <taxon>Neoptera</taxon>
        <taxon>Endopterygota</taxon>
        <taxon>Hymenoptera</taxon>
        <taxon>Apocrita</taxon>
        <taxon>Aculeata</taxon>
        <taxon>Vespoidea</taxon>
        <taxon>Vespidae</taxon>
        <taxon>Vespinae</taxon>
        <taxon>Vespula</taxon>
    </lineage>
</organism>
<feature type="compositionally biased region" description="Pro residues" evidence="1">
    <location>
        <begin position="133"/>
        <end position="160"/>
    </location>
</feature>
<keyword evidence="3" id="KW-1185">Reference proteome</keyword>
<feature type="region of interest" description="Disordered" evidence="1">
    <location>
        <begin position="133"/>
        <end position="187"/>
    </location>
</feature>
<dbReference type="Proteomes" id="UP001607302">
    <property type="component" value="Unassembled WGS sequence"/>
</dbReference>
<evidence type="ECO:0000313" key="3">
    <source>
        <dbReference type="Proteomes" id="UP001607302"/>
    </source>
</evidence>
<feature type="region of interest" description="Disordered" evidence="1">
    <location>
        <begin position="1"/>
        <end position="29"/>
    </location>
</feature>
<evidence type="ECO:0000313" key="2">
    <source>
        <dbReference type="EMBL" id="KAL2718162.1"/>
    </source>
</evidence>
<reference evidence="2 3" key="1">
    <citation type="journal article" date="2024" name="Ann. Entomol. Soc. Am.">
        <title>Genomic analyses of the southern and eastern yellowjacket wasps (Hymenoptera: Vespidae) reveal evolutionary signatures of social life.</title>
        <authorList>
            <person name="Catto M.A."/>
            <person name="Caine P.B."/>
            <person name="Orr S.E."/>
            <person name="Hunt B.G."/>
            <person name="Goodisman M.A.D."/>
        </authorList>
    </citation>
    <scope>NUCLEOTIDE SEQUENCE [LARGE SCALE GENOMIC DNA]</scope>
    <source>
        <strain evidence="2">233</strain>
        <tissue evidence="2">Head and thorax</tissue>
    </source>
</reference>
<comment type="caution">
    <text evidence="2">The sequence shown here is derived from an EMBL/GenBank/DDBJ whole genome shotgun (WGS) entry which is preliminary data.</text>
</comment>
<gene>
    <name evidence="2" type="ORF">V1478_012038</name>
</gene>
<name>A0ABD2ACT7_VESSQ</name>
<evidence type="ECO:0000256" key="1">
    <source>
        <dbReference type="SAM" id="MobiDB-lite"/>
    </source>
</evidence>
<proteinExistence type="predicted"/>
<accession>A0ABD2ACT7</accession>
<protein>
    <submittedName>
        <fullName evidence="2">Uncharacterized protein</fullName>
    </submittedName>
</protein>